<comment type="caution">
    <text evidence="7">The sequence shown here is derived from an EMBL/GenBank/DDBJ whole genome shotgun (WGS) entry which is preliminary data.</text>
</comment>
<evidence type="ECO:0000313" key="7">
    <source>
        <dbReference type="EMBL" id="CDO68377.1"/>
    </source>
</evidence>
<dbReference type="InterPro" id="IPR012941">
    <property type="entry name" value="Phe_hydrox_C_dim_dom"/>
</dbReference>
<dbReference type="SUPFAM" id="SSF52833">
    <property type="entry name" value="Thioredoxin-like"/>
    <property type="match status" value="1"/>
</dbReference>
<dbReference type="EMBL" id="CCBP010000012">
    <property type="protein sequence ID" value="CDO68377.1"/>
    <property type="molecule type" value="Genomic_DNA"/>
</dbReference>
<dbReference type="PANTHER" id="PTHR43004">
    <property type="entry name" value="TRK SYSTEM POTASSIUM UPTAKE PROTEIN"/>
    <property type="match status" value="1"/>
</dbReference>
<evidence type="ECO:0000259" key="5">
    <source>
        <dbReference type="Pfam" id="PF01494"/>
    </source>
</evidence>
<name>A0A060S1Z7_PYCCI</name>
<keyword evidence="3" id="KW-0274">FAD</keyword>
<dbReference type="InterPro" id="IPR036249">
    <property type="entry name" value="Thioredoxin-like_sf"/>
</dbReference>
<dbReference type="InterPro" id="IPR002938">
    <property type="entry name" value="FAD-bd"/>
</dbReference>
<dbReference type="GO" id="GO:0016709">
    <property type="term" value="F:oxidoreductase activity, acting on paired donors, with incorporation or reduction of molecular oxygen, NAD(P)H as one donor, and incorporation of one atom of oxygen"/>
    <property type="evidence" value="ECO:0007669"/>
    <property type="project" value="UniProtKB-ARBA"/>
</dbReference>
<dbReference type="HOGENOM" id="CLU_009665_9_2_1"/>
<dbReference type="Gene3D" id="3.30.9.10">
    <property type="entry name" value="D-Amino Acid Oxidase, subunit A, domain 2"/>
    <property type="match status" value="1"/>
</dbReference>
<gene>
    <name evidence="7" type="ORF">BN946_scf184815.g24</name>
</gene>
<accession>A0A060S1Z7</accession>
<dbReference type="InterPro" id="IPR050641">
    <property type="entry name" value="RIFMO-like"/>
</dbReference>
<keyword evidence="8" id="KW-1185">Reference proteome</keyword>
<evidence type="ECO:0000256" key="3">
    <source>
        <dbReference type="ARBA" id="ARBA00022827"/>
    </source>
</evidence>
<comment type="similarity">
    <text evidence="1">Belongs to the PheA/TfdB FAD monooxygenase family.</text>
</comment>
<dbReference type="Proteomes" id="UP000029665">
    <property type="component" value="Unassembled WGS sequence"/>
</dbReference>
<keyword evidence="2" id="KW-0285">Flavoprotein</keyword>
<dbReference type="CDD" id="cd02979">
    <property type="entry name" value="PHOX_C"/>
    <property type="match status" value="1"/>
</dbReference>
<dbReference type="Pfam" id="PF01494">
    <property type="entry name" value="FAD_binding_3"/>
    <property type="match status" value="1"/>
</dbReference>
<evidence type="ECO:0000256" key="2">
    <source>
        <dbReference type="ARBA" id="ARBA00022630"/>
    </source>
</evidence>
<dbReference type="OrthoDB" id="1716816at2759"/>
<evidence type="ECO:0000259" key="6">
    <source>
        <dbReference type="Pfam" id="PF07976"/>
    </source>
</evidence>
<reference evidence="7" key="1">
    <citation type="submission" date="2014-01" db="EMBL/GenBank/DDBJ databases">
        <title>The genome of the white-rot fungus Pycnoporus cinnabarinus: a basidiomycete model with a versatile arsenal for lignocellulosic biomass breakdown.</title>
        <authorList>
            <person name="Levasseur A."/>
            <person name="Lomascolo A."/>
            <person name="Ruiz-Duenas F.J."/>
            <person name="Uzan E."/>
            <person name="Piumi F."/>
            <person name="Kues U."/>
            <person name="Ram A.F.J."/>
            <person name="Murat C."/>
            <person name="Haon M."/>
            <person name="Benoit I."/>
            <person name="Arfi Y."/>
            <person name="Chevret D."/>
            <person name="Drula E."/>
            <person name="Kwon M.J."/>
            <person name="Gouret P."/>
            <person name="Lesage-Meessen L."/>
            <person name="Lombard V."/>
            <person name="Mariette J."/>
            <person name="Noirot C."/>
            <person name="Park J."/>
            <person name="Patyshakuliyeva A."/>
            <person name="Wieneger R.A.B."/>
            <person name="Wosten H.A.B."/>
            <person name="Martin F."/>
            <person name="Coutinho P.M."/>
            <person name="de Vries R."/>
            <person name="Martinez A.T."/>
            <person name="Klopp C."/>
            <person name="Pontarotti P."/>
            <person name="Henrissat B."/>
            <person name="Record E."/>
        </authorList>
    </citation>
    <scope>NUCLEOTIDE SEQUENCE [LARGE SCALE GENOMIC DNA]</scope>
    <source>
        <strain evidence="7">BRFM137</strain>
    </source>
</reference>
<dbReference type="InterPro" id="IPR038220">
    <property type="entry name" value="PHOX_C_sf"/>
</dbReference>
<organism evidence="7 8">
    <name type="scientific">Pycnoporus cinnabarinus</name>
    <name type="common">Cinnabar-red polypore</name>
    <name type="synonym">Trametes cinnabarina</name>
    <dbReference type="NCBI Taxonomy" id="5643"/>
    <lineage>
        <taxon>Eukaryota</taxon>
        <taxon>Fungi</taxon>
        <taxon>Dikarya</taxon>
        <taxon>Basidiomycota</taxon>
        <taxon>Agaricomycotina</taxon>
        <taxon>Agaricomycetes</taxon>
        <taxon>Polyporales</taxon>
        <taxon>Polyporaceae</taxon>
        <taxon>Trametes</taxon>
    </lineage>
</organism>
<feature type="domain" description="FAD-binding" evidence="5">
    <location>
        <begin position="12"/>
        <end position="375"/>
    </location>
</feature>
<dbReference type="PANTHER" id="PTHR43004:SF20">
    <property type="entry name" value="2-MONOOXYGENASE, PUTATIVE (AFU_ORTHOLOGUE AFUA_1G13660)-RELATED"/>
    <property type="match status" value="1"/>
</dbReference>
<dbReference type="Gene3D" id="3.50.50.60">
    <property type="entry name" value="FAD/NAD(P)-binding domain"/>
    <property type="match status" value="1"/>
</dbReference>
<proteinExistence type="inferred from homology"/>
<protein>
    <recommendedName>
        <fullName evidence="9">FAD-binding domain-containing protein</fullName>
    </recommendedName>
</protein>
<evidence type="ECO:0000256" key="4">
    <source>
        <dbReference type="ARBA" id="ARBA00023002"/>
    </source>
</evidence>
<sequence>MPLADAITKASKVDVLIIGAGPAGVMCANALAMAGVNVRIIDQRPVKVAAGQADGIQPRTIEVLQSYGLGERLLREANQMHMAAFYNPSPSGGIERTSRAPDVTAPSARYPFEVTLHQGAIEAIFLDSMEAHGVSVERPIVPTSIELSQSEEELKDVTLKHLNPAEHQGDSEIVKAKFVLGADGAHSWVRKSLGISMDGEQTDYIWGVVDMVPDTDFPDIRCKCAVHSNNGSCMIIPRECDLVRLYIQLSDRDVVDPATGRVDKSKMGPDKLLAVAQKSFKPFEISTSSPIDWWTLYIIGQRVASKFSVNERVFIAGDACHTHSPKAGQGMNASMNDTHNLAWKLAHVLRGWSDLSLLKTYEFERRKYAQDLIDFDKKFSKLFSGKPRTEENQDGVSHEEFLEAFQTFGLFTSGIGVHYEPSAITHNQHQSCASKLIVGERMVPHVFVRAADARPYDIQDVLPSDTRFKVLVFVGNIADSSQADRVRTLADEIGRPESFYHKYGHEAPSKVFDVLSIASAKKQDVDYTGATYAAQAPEQHWSKVLLDDTDMYARVGGGGYERYGIDAQRGAIVVVRPDGYVVIVAPFERLEDVHAYFGSFMVARS</sequence>
<dbReference type="Gene3D" id="3.40.30.20">
    <property type="match status" value="1"/>
</dbReference>
<evidence type="ECO:0000313" key="8">
    <source>
        <dbReference type="Proteomes" id="UP000029665"/>
    </source>
</evidence>
<dbReference type="SUPFAM" id="SSF51905">
    <property type="entry name" value="FAD/NAD(P)-binding domain"/>
    <property type="match status" value="1"/>
</dbReference>
<dbReference type="GO" id="GO:0071949">
    <property type="term" value="F:FAD binding"/>
    <property type="evidence" value="ECO:0007669"/>
    <property type="project" value="InterPro"/>
</dbReference>
<dbReference type="STRING" id="5643.A0A060S1Z7"/>
<feature type="domain" description="Phenol hydroxylase-like C-terminal dimerisation" evidence="6">
    <location>
        <begin position="417"/>
        <end position="603"/>
    </location>
</feature>
<dbReference type="OMA" id="DKSKMGP"/>
<dbReference type="PRINTS" id="PR00420">
    <property type="entry name" value="RNGMNOXGNASE"/>
</dbReference>
<keyword evidence="4" id="KW-0560">Oxidoreductase</keyword>
<dbReference type="AlphaFoldDB" id="A0A060S1Z7"/>
<dbReference type="InterPro" id="IPR036188">
    <property type="entry name" value="FAD/NAD-bd_sf"/>
</dbReference>
<evidence type="ECO:0000256" key="1">
    <source>
        <dbReference type="ARBA" id="ARBA00007801"/>
    </source>
</evidence>
<evidence type="ECO:0008006" key="9">
    <source>
        <dbReference type="Google" id="ProtNLM"/>
    </source>
</evidence>
<dbReference type="SUPFAM" id="SSF54373">
    <property type="entry name" value="FAD-linked reductases, C-terminal domain"/>
    <property type="match status" value="1"/>
</dbReference>
<dbReference type="Pfam" id="PF07976">
    <property type="entry name" value="Phe_hydrox_dim"/>
    <property type="match status" value="1"/>
</dbReference>